<dbReference type="PANTHER" id="PTHR42878">
    <property type="entry name" value="TWO-COMPONENT HISTIDINE KINASE"/>
    <property type="match status" value="1"/>
</dbReference>
<dbReference type="GO" id="GO:0030295">
    <property type="term" value="F:protein kinase activator activity"/>
    <property type="evidence" value="ECO:0007669"/>
    <property type="project" value="TreeGrafter"/>
</dbReference>
<dbReference type="Gene3D" id="3.30.450.20">
    <property type="entry name" value="PAS domain"/>
    <property type="match status" value="1"/>
</dbReference>
<dbReference type="InterPro" id="IPR036890">
    <property type="entry name" value="HATPase_C_sf"/>
</dbReference>
<dbReference type="SMART" id="SM00387">
    <property type="entry name" value="HATPase_c"/>
    <property type="match status" value="1"/>
</dbReference>
<evidence type="ECO:0000256" key="7">
    <source>
        <dbReference type="ARBA" id="ARBA00023012"/>
    </source>
</evidence>
<dbReference type="Proteomes" id="UP000024329">
    <property type="component" value="Unassembled WGS sequence"/>
</dbReference>
<evidence type="ECO:0000313" key="11">
    <source>
        <dbReference type="Proteomes" id="UP000024329"/>
    </source>
</evidence>
<evidence type="ECO:0000256" key="3">
    <source>
        <dbReference type="ARBA" id="ARBA00022679"/>
    </source>
</evidence>
<evidence type="ECO:0000313" key="10">
    <source>
        <dbReference type="EMBL" id="EZP69599.1"/>
    </source>
</evidence>
<dbReference type="SMART" id="SM01080">
    <property type="entry name" value="CHASE2"/>
    <property type="match status" value="1"/>
</dbReference>
<keyword evidence="7" id="KW-0902">Two-component regulatory system</keyword>
<evidence type="ECO:0000256" key="6">
    <source>
        <dbReference type="ARBA" id="ARBA00022840"/>
    </source>
</evidence>
<dbReference type="InterPro" id="IPR005467">
    <property type="entry name" value="His_kinase_dom"/>
</dbReference>
<dbReference type="EMBL" id="JFYZ01000076">
    <property type="protein sequence ID" value="EZP69599.1"/>
    <property type="molecule type" value="Genomic_DNA"/>
</dbReference>
<evidence type="ECO:0000256" key="5">
    <source>
        <dbReference type="ARBA" id="ARBA00022777"/>
    </source>
</evidence>
<comment type="catalytic activity">
    <reaction evidence="1">
        <text>ATP + protein L-histidine = ADP + protein N-phospho-L-histidine.</text>
        <dbReference type="EC" id="2.7.13.3"/>
    </reaction>
</comment>
<dbReference type="AlphaFoldDB" id="A0A031J6Y8"/>
<keyword evidence="5 10" id="KW-0418">Kinase</keyword>
<dbReference type="PATRIC" id="fig|158500.4.peg.5655"/>
<accession>A0A031J6Y8</accession>
<keyword evidence="4" id="KW-0547">Nucleotide-binding</keyword>
<feature type="transmembrane region" description="Helical" evidence="8">
    <location>
        <begin position="12"/>
        <end position="29"/>
    </location>
</feature>
<gene>
    <name evidence="10" type="ORF">BV97_05576</name>
</gene>
<dbReference type="eggNOG" id="COG5002">
    <property type="taxonomic scope" value="Bacteria"/>
</dbReference>
<feature type="transmembrane region" description="Helical" evidence="8">
    <location>
        <begin position="307"/>
        <end position="331"/>
    </location>
</feature>
<feature type="transmembrane region" description="Helical" evidence="8">
    <location>
        <begin position="283"/>
        <end position="301"/>
    </location>
</feature>
<keyword evidence="6" id="KW-0067">ATP-binding</keyword>
<dbReference type="GO" id="GO:0005524">
    <property type="term" value="F:ATP binding"/>
    <property type="evidence" value="ECO:0007669"/>
    <property type="project" value="UniProtKB-KW"/>
</dbReference>
<evidence type="ECO:0000256" key="2">
    <source>
        <dbReference type="ARBA" id="ARBA00012438"/>
    </source>
</evidence>
<keyword evidence="8" id="KW-0472">Membrane</keyword>
<dbReference type="SUPFAM" id="SSF55874">
    <property type="entry name" value="ATPase domain of HSP90 chaperone/DNA topoisomerase II/histidine kinase"/>
    <property type="match status" value="1"/>
</dbReference>
<sequence>MRLRRHLKLRTQWWLIVIVTSLLVMLMTMDRTMERFDNGIYDHLLQLVPSPSSDAILLVEIDDDSVGRIGRWPWNRATHAALIDRLNAAGAKAIGYDVLFTEPTDAANDDALAGAMARAMAGGAPVFLPVLPGASSENDATTILPIESLRKAAAGIGAATIAPDADGVVRAAPRSDEGPDGARLLMRVMAQSLAGGGHVSSQAGLIPFGGGTGRWPEVSAAAVLAGEVPAELLKGKIVLVGVTASGLGSRYATPAGGVMSGLEIQAYLLQGLRGGTMMTQADLSACLIAGLLPLWMLMMGLGPFRRMPALTCLALCSALVLGLSLCALILLRIWLPPSAALAGLVLAYPVWGWRQLAATERFMRTQLERLQEQPMLVPQRNVVHTERGVAYTIALLNAAITRNREMRHFVADRLDQLPDATIVADLNGDILLANVAARKLFASPDGGLEEKTGAVSILSRCRLIGSGDPVRFPPSAEEPLACEVQLDQGRFFLLGMAGQTSAEGTRVGWVIRFVDISDAKTAQKQRDDVVQLLTHDMRSPQASILAVLETAPADRIAARESGVIRHYAERTLQLADGFVQLARAENLEYALEEVDLGDMLMDAIDDLWPQSKAKSIGIVTHADERLLVTVERSLLTRVLVNVIGNAIKYSAEGTTITCSLSCQPRGDGAYWAVCAIEDQGPGIEPGLRQAIFERFRRGPVGLGPRINGAGLGLSFAHTVMTRHHGLIECQSEPGRGTAFLLKLPLHRGNPASTDCTP</sequence>
<dbReference type="PANTHER" id="PTHR42878:SF7">
    <property type="entry name" value="SENSOR HISTIDINE KINASE GLRK"/>
    <property type="match status" value="1"/>
</dbReference>
<comment type="caution">
    <text evidence="10">The sequence shown here is derived from an EMBL/GenBank/DDBJ whole genome shotgun (WGS) entry which is preliminary data.</text>
</comment>
<dbReference type="Pfam" id="PF05226">
    <property type="entry name" value="CHASE2"/>
    <property type="match status" value="1"/>
</dbReference>
<dbReference type="GO" id="GO:0004673">
    <property type="term" value="F:protein histidine kinase activity"/>
    <property type="evidence" value="ECO:0007669"/>
    <property type="project" value="UniProtKB-EC"/>
</dbReference>
<keyword evidence="8" id="KW-1133">Transmembrane helix</keyword>
<evidence type="ECO:0000256" key="1">
    <source>
        <dbReference type="ARBA" id="ARBA00000085"/>
    </source>
</evidence>
<keyword evidence="3" id="KW-0808">Transferase</keyword>
<name>A0A031J6Y8_9SPHN</name>
<reference evidence="10 11" key="1">
    <citation type="submission" date="2014-03" db="EMBL/GenBank/DDBJ databases">
        <title>Whole genome sequence of Novosphingobium resinovorum KF1.</title>
        <authorList>
            <person name="Gan H.M."/>
            <person name="Gan H.Y."/>
            <person name="Chew T.H."/>
            <person name="Savka M.A."/>
        </authorList>
    </citation>
    <scope>NUCLEOTIDE SEQUENCE [LARGE SCALE GENOMIC DNA]</scope>
    <source>
        <strain evidence="10 11">KF1</strain>
    </source>
</reference>
<proteinExistence type="predicted"/>
<evidence type="ECO:0000256" key="4">
    <source>
        <dbReference type="ARBA" id="ARBA00022741"/>
    </source>
</evidence>
<dbReference type="InterPro" id="IPR007890">
    <property type="entry name" value="CHASE2"/>
</dbReference>
<feature type="domain" description="Histidine kinase" evidence="9">
    <location>
        <begin position="532"/>
        <end position="747"/>
    </location>
</feature>
<dbReference type="PROSITE" id="PS50109">
    <property type="entry name" value="HIS_KIN"/>
    <property type="match status" value="1"/>
</dbReference>
<dbReference type="Gene3D" id="3.30.565.10">
    <property type="entry name" value="Histidine kinase-like ATPase, C-terminal domain"/>
    <property type="match status" value="1"/>
</dbReference>
<organism evidence="10 11">
    <name type="scientific">Novosphingobium resinovorum</name>
    <dbReference type="NCBI Taxonomy" id="158500"/>
    <lineage>
        <taxon>Bacteria</taxon>
        <taxon>Pseudomonadati</taxon>
        <taxon>Pseudomonadota</taxon>
        <taxon>Alphaproteobacteria</taxon>
        <taxon>Sphingomonadales</taxon>
        <taxon>Sphingomonadaceae</taxon>
        <taxon>Novosphingobium</taxon>
    </lineage>
</organism>
<dbReference type="GO" id="GO:0000156">
    <property type="term" value="F:phosphorelay response regulator activity"/>
    <property type="evidence" value="ECO:0007669"/>
    <property type="project" value="TreeGrafter"/>
</dbReference>
<dbReference type="InterPro" id="IPR003594">
    <property type="entry name" value="HATPase_dom"/>
</dbReference>
<dbReference type="RefSeq" id="WP_036530848.1">
    <property type="nucleotide sequence ID" value="NZ_JFYZ01000076.1"/>
</dbReference>
<protein>
    <recommendedName>
        <fullName evidence="2">histidine kinase</fullName>
        <ecNumber evidence="2">2.7.13.3</ecNumber>
    </recommendedName>
</protein>
<dbReference type="InterPro" id="IPR050351">
    <property type="entry name" value="BphY/WalK/GraS-like"/>
</dbReference>
<evidence type="ECO:0000256" key="8">
    <source>
        <dbReference type="SAM" id="Phobius"/>
    </source>
</evidence>
<dbReference type="EC" id="2.7.13.3" evidence="2"/>
<dbReference type="Pfam" id="PF02518">
    <property type="entry name" value="HATPase_c"/>
    <property type="match status" value="1"/>
</dbReference>
<dbReference type="InterPro" id="IPR004358">
    <property type="entry name" value="Sig_transdc_His_kin-like_C"/>
</dbReference>
<dbReference type="InterPro" id="IPR017181">
    <property type="entry name" value="Sig_transdc_His_kin_CHASE2"/>
</dbReference>
<dbReference type="CDD" id="cd00075">
    <property type="entry name" value="HATPase"/>
    <property type="match status" value="1"/>
</dbReference>
<keyword evidence="8" id="KW-0812">Transmembrane</keyword>
<evidence type="ECO:0000259" key="9">
    <source>
        <dbReference type="PROSITE" id="PS50109"/>
    </source>
</evidence>
<dbReference type="PIRSF" id="PIRSF037347">
    <property type="entry name" value="STHK_CHASE2_PAS_prd"/>
    <property type="match status" value="1"/>
</dbReference>
<dbReference type="GO" id="GO:0007234">
    <property type="term" value="P:osmosensory signaling via phosphorelay pathway"/>
    <property type="evidence" value="ECO:0007669"/>
    <property type="project" value="TreeGrafter"/>
</dbReference>
<dbReference type="PRINTS" id="PR00344">
    <property type="entry name" value="BCTRLSENSOR"/>
</dbReference>
<dbReference type="eggNOG" id="COG4252">
    <property type="taxonomic scope" value="Bacteria"/>
</dbReference>